<evidence type="ECO:0000313" key="3">
    <source>
        <dbReference type="RefSeq" id="XP_014678744.1"/>
    </source>
</evidence>
<dbReference type="Proteomes" id="UP000695022">
    <property type="component" value="Unplaced"/>
</dbReference>
<dbReference type="RefSeq" id="XP_014678744.1">
    <property type="nucleotide sequence ID" value="XM_014823258.1"/>
</dbReference>
<organism evidence="2 3">
    <name type="scientific">Priapulus caudatus</name>
    <name type="common">Priapulid worm</name>
    <dbReference type="NCBI Taxonomy" id="37621"/>
    <lineage>
        <taxon>Eukaryota</taxon>
        <taxon>Metazoa</taxon>
        <taxon>Ecdysozoa</taxon>
        <taxon>Scalidophora</taxon>
        <taxon>Priapulida</taxon>
        <taxon>Priapulimorpha</taxon>
        <taxon>Priapulimorphida</taxon>
        <taxon>Priapulidae</taxon>
        <taxon>Priapulus</taxon>
    </lineage>
</organism>
<dbReference type="PANTHER" id="PTHR21559:SF21">
    <property type="entry name" value="DYSTROGLYCAN 1"/>
    <property type="match status" value="1"/>
</dbReference>
<reference evidence="3" key="1">
    <citation type="submission" date="2025-08" db="UniProtKB">
        <authorList>
            <consortium name="RefSeq"/>
        </authorList>
    </citation>
    <scope>IDENTIFICATION</scope>
</reference>
<dbReference type="InterPro" id="IPR027468">
    <property type="entry name" value="Alpha-dystroglycan_domain_2"/>
</dbReference>
<gene>
    <name evidence="3" type="primary">LOC106818559</name>
</gene>
<evidence type="ECO:0000313" key="2">
    <source>
        <dbReference type="Proteomes" id="UP000695022"/>
    </source>
</evidence>
<dbReference type="Gene3D" id="3.30.70.1040">
    <property type="entry name" value="Dystroglycan, domain 2"/>
    <property type="match status" value="1"/>
</dbReference>
<dbReference type="InterPro" id="IPR041631">
    <property type="entry name" value="Alpha_DG1_N2"/>
</dbReference>
<evidence type="ECO:0000259" key="1">
    <source>
        <dbReference type="Pfam" id="PF18424"/>
    </source>
</evidence>
<dbReference type="SUPFAM" id="SSF111006">
    <property type="entry name" value="Dystroglycan, domain 2"/>
    <property type="match status" value="1"/>
</dbReference>
<dbReference type="InterPro" id="IPR015919">
    <property type="entry name" value="Cadherin-like_sf"/>
</dbReference>
<dbReference type="InterPro" id="IPR013783">
    <property type="entry name" value="Ig-like_fold"/>
</dbReference>
<keyword evidence="2" id="KW-1185">Reference proteome</keyword>
<sequence length="266" mass="28401">MGKVVQIVQAGGAGLPAWLHFDDVAWTFVGVPSEPDVGHHYLLVTATGPAGDQAKDVFDVEVTQTDQELHAAPMDSGAPCEPGDAASVLTVVLDADLHAMAPRERVAVVERVQQYVNVARDRVRLRAVADDQKLFDSAAVMAGPGNARKPAHGGVFVSWQVGCGKNPSVYSIPGLSHIEVSSQDGRLADHIGYPVIGWHVASRKVTQGKRLRRQVWLQATATAGVAVPTPATPYTTRTMTDREPMTSRVIPSMASPGVMRLDPDFG</sequence>
<accession>A0ABM1F2S3</accession>
<dbReference type="Gene3D" id="2.60.40.10">
    <property type="entry name" value="Immunoglobulins"/>
    <property type="match status" value="1"/>
</dbReference>
<dbReference type="SUPFAM" id="SSF49313">
    <property type="entry name" value="Cadherin-like"/>
    <property type="match status" value="1"/>
</dbReference>
<proteinExistence type="predicted"/>
<dbReference type="PANTHER" id="PTHR21559">
    <property type="entry name" value="DYSTROGLYCAN-RELATED"/>
    <property type="match status" value="1"/>
</dbReference>
<protein>
    <submittedName>
        <fullName evidence="3">Dystroglycan-like</fullName>
    </submittedName>
</protein>
<name>A0ABM1F2S3_PRICU</name>
<feature type="domain" description="Alpha-dystroglycan N-terminal" evidence="1">
    <location>
        <begin position="82"/>
        <end position="204"/>
    </location>
</feature>
<dbReference type="Pfam" id="PF18424">
    <property type="entry name" value="a_DG1_N2"/>
    <property type="match status" value="1"/>
</dbReference>
<dbReference type="GeneID" id="106818559"/>